<accession>A0ACC0ULY1</accession>
<proteinExistence type="predicted"/>
<protein>
    <submittedName>
        <fullName evidence="1">Uncharacterized protein</fullName>
    </submittedName>
</protein>
<dbReference type="EMBL" id="JAGFNK010000013">
    <property type="protein sequence ID" value="KAI9512112.1"/>
    <property type="molecule type" value="Genomic_DNA"/>
</dbReference>
<dbReference type="Proteomes" id="UP001207468">
    <property type="component" value="Unassembled WGS sequence"/>
</dbReference>
<evidence type="ECO:0000313" key="1">
    <source>
        <dbReference type="EMBL" id="KAI9512112.1"/>
    </source>
</evidence>
<organism evidence="1 2">
    <name type="scientific">Russula earlei</name>
    <dbReference type="NCBI Taxonomy" id="71964"/>
    <lineage>
        <taxon>Eukaryota</taxon>
        <taxon>Fungi</taxon>
        <taxon>Dikarya</taxon>
        <taxon>Basidiomycota</taxon>
        <taxon>Agaricomycotina</taxon>
        <taxon>Agaricomycetes</taxon>
        <taxon>Russulales</taxon>
        <taxon>Russulaceae</taxon>
        <taxon>Russula</taxon>
    </lineage>
</organism>
<name>A0ACC0ULY1_9AGAM</name>
<comment type="caution">
    <text evidence="1">The sequence shown here is derived from an EMBL/GenBank/DDBJ whole genome shotgun (WGS) entry which is preliminary data.</text>
</comment>
<sequence>MAVEPGLDLHALATLEAALVAMREDIDTPFVPQRAFVAAAKALKRQITPELLQKFDRGRDDFGVTAVA</sequence>
<reference evidence="1" key="1">
    <citation type="submission" date="2021-03" db="EMBL/GenBank/DDBJ databases">
        <title>Evolutionary priming and transition to the ectomycorrhizal habit in an iconic lineage of mushroom-forming fungi: is preadaptation a requirement?</title>
        <authorList>
            <consortium name="DOE Joint Genome Institute"/>
            <person name="Looney B.P."/>
            <person name="Miyauchi S."/>
            <person name="Morin E."/>
            <person name="Drula E."/>
            <person name="Courty P.E."/>
            <person name="Chicoki N."/>
            <person name="Fauchery L."/>
            <person name="Kohler A."/>
            <person name="Kuo A."/>
            <person name="LaButti K."/>
            <person name="Pangilinan J."/>
            <person name="Lipzen A."/>
            <person name="Riley R."/>
            <person name="Andreopoulos W."/>
            <person name="He G."/>
            <person name="Johnson J."/>
            <person name="Barry K.W."/>
            <person name="Grigoriev I.V."/>
            <person name="Nagy L."/>
            <person name="Hibbett D."/>
            <person name="Henrissat B."/>
            <person name="Matheny P.B."/>
            <person name="Labbe J."/>
            <person name="Martin A.F."/>
        </authorList>
    </citation>
    <scope>NUCLEOTIDE SEQUENCE</scope>
    <source>
        <strain evidence="1">BPL698</strain>
    </source>
</reference>
<gene>
    <name evidence="1" type="ORF">F5148DRAFT_1280156</name>
</gene>
<keyword evidence="2" id="KW-1185">Reference proteome</keyword>
<evidence type="ECO:0000313" key="2">
    <source>
        <dbReference type="Proteomes" id="UP001207468"/>
    </source>
</evidence>